<evidence type="ECO:0000313" key="4">
    <source>
        <dbReference type="Proteomes" id="UP000063699"/>
    </source>
</evidence>
<dbReference type="Proteomes" id="UP000063699">
    <property type="component" value="Chromosome"/>
</dbReference>
<dbReference type="InterPro" id="IPR011008">
    <property type="entry name" value="Dimeric_a/b-barrel"/>
</dbReference>
<accession>A0A0N9HXC6</accession>
<dbReference type="PANTHER" id="PTHR35174:SF4">
    <property type="entry name" value="BLL7163 PROTEIN"/>
    <property type="match status" value="1"/>
</dbReference>
<dbReference type="STRING" id="860235.AOZ06_13970"/>
<dbReference type="Pfam" id="PF03795">
    <property type="entry name" value="YCII"/>
    <property type="match status" value="1"/>
</dbReference>
<evidence type="ECO:0000256" key="1">
    <source>
        <dbReference type="ARBA" id="ARBA00007689"/>
    </source>
</evidence>
<feature type="domain" description="YCII-related" evidence="2">
    <location>
        <begin position="1"/>
        <end position="113"/>
    </location>
</feature>
<evidence type="ECO:0000259" key="2">
    <source>
        <dbReference type="Pfam" id="PF03795"/>
    </source>
</evidence>
<dbReference type="KEGG" id="kphy:AOZ06_13970"/>
<gene>
    <name evidence="3" type="ORF">AOZ06_13970</name>
</gene>
<organism evidence="3 4">
    <name type="scientific">Kibdelosporangium phytohabitans</name>
    <dbReference type="NCBI Taxonomy" id="860235"/>
    <lineage>
        <taxon>Bacteria</taxon>
        <taxon>Bacillati</taxon>
        <taxon>Actinomycetota</taxon>
        <taxon>Actinomycetes</taxon>
        <taxon>Pseudonocardiales</taxon>
        <taxon>Pseudonocardiaceae</taxon>
        <taxon>Kibdelosporangium</taxon>
    </lineage>
</organism>
<dbReference type="PANTHER" id="PTHR35174">
    <property type="entry name" value="BLL7171 PROTEIN-RELATED"/>
    <property type="match status" value="1"/>
</dbReference>
<evidence type="ECO:0000313" key="3">
    <source>
        <dbReference type="EMBL" id="ALG07874.1"/>
    </source>
</evidence>
<sequence>MRFMIIIKSDEETDAGRVPSEAEFAAMAQFNQEMADAGILLGAEGLLDSGKGARVKLTGGKTTITDGPFTESKELVAGFWMIKADSLEEAIDWAGRVPSPPDIETNLEVRQVVEASADYAETYTDELGEGEDRLREQIADNR</sequence>
<dbReference type="SUPFAM" id="SSF54909">
    <property type="entry name" value="Dimeric alpha+beta barrel"/>
    <property type="match status" value="1"/>
</dbReference>
<dbReference type="EMBL" id="CP012752">
    <property type="protein sequence ID" value="ALG07874.1"/>
    <property type="molecule type" value="Genomic_DNA"/>
</dbReference>
<dbReference type="Gene3D" id="3.30.70.1060">
    <property type="entry name" value="Dimeric alpha+beta barrel"/>
    <property type="match status" value="1"/>
</dbReference>
<keyword evidence="4" id="KW-1185">Reference proteome</keyword>
<dbReference type="AlphaFoldDB" id="A0A0N9HXC6"/>
<name>A0A0N9HXC6_9PSEU</name>
<proteinExistence type="inferred from homology"/>
<dbReference type="InterPro" id="IPR005545">
    <property type="entry name" value="YCII"/>
</dbReference>
<dbReference type="OrthoDB" id="668782at2"/>
<comment type="similarity">
    <text evidence="1">Belongs to the YciI family.</text>
</comment>
<protein>
    <submittedName>
        <fullName evidence="3">Dehydrogenase</fullName>
    </submittedName>
</protein>
<reference evidence="3 4" key="1">
    <citation type="submission" date="2015-07" db="EMBL/GenBank/DDBJ databases">
        <title>Genome sequencing of Kibdelosporangium phytohabitans.</title>
        <authorList>
            <person name="Qin S."/>
            <person name="Xing K."/>
        </authorList>
    </citation>
    <scope>NUCLEOTIDE SEQUENCE [LARGE SCALE GENOMIC DNA]</scope>
    <source>
        <strain evidence="3 4">KLBMP1111</strain>
    </source>
</reference>